<dbReference type="AlphaFoldDB" id="A0A8K0T3C8"/>
<comment type="caution">
    <text evidence="8">The sequence shown here is derived from an EMBL/GenBank/DDBJ whole genome shotgun (WGS) entry which is preliminary data.</text>
</comment>
<comment type="similarity">
    <text evidence="3">Belongs to the cytochrome P450 family.</text>
</comment>
<keyword evidence="6" id="KW-0560">Oxidoreductase</keyword>
<organism evidence="8 9">
    <name type="scientific">Stachybotrys elegans</name>
    <dbReference type="NCBI Taxonomy" id="80388"/>
    <lineage>
        <taxon>Eukaryota</taxon>
        <taxon>Fungi</taxon>
        <taxon>Dikarya</taxon>
        <taxon>Ascomycota</taxon>
        <taxon>Pezizomycotina</taxon>
        <taxon>Sordariomycetes</taxon>
        <taxon>Hypocreomycetidae</taxon>
        <taxon>Hypocreales</taxon>
        <taxon>Stachybotryaceae</taxon>
        <taxon>Stachybotrys</taxon>
    </lineage>
</organism>
<evidence type="ECO:0000256" key="2">
    <source>
        <dbReference type="ARBA" id="ARBA00004685"/>
    </source>
</evidence>
<keyword evidence="4 7" id="KW-0479">Metal-binding</keyword>
<evidence type="ECO:0000256" key="4">
    <source>
        <dbReference type="ARBA" id="ARBA00022723"/>
    </source>
</evidence>
<dbReference type="Gene3D" id="1.10.630.10">
    <property type="entry name" value="Cytochrome P450"/>
    <property type="match status" value="1"/>
</dbReference>
<evidence type="ECO:0000256" key="7">
    <source>
        <dbReference type="PIRSR" id="PIRSR602403-1"/>
    </source>
</evidence>
<dbReference type="InterPro" id="IPR001128">
    <property type="entry name" value="Cyt_P450"/>
</dbReference>
<evidence type="ECO:0000256" key="5">
    <source>
        <dbReference type="ARBA" id="ARBA00023004"/>
    </source>
</evidence>
<sequence>MALVILATLIVYVSLRLLLYVTQDPKEPPAILTSLPFVSPIIGMIRDKDRFHRRLRDEHRLPIYTLRLPFQRMYIVNDTKLIAPLQKQWRHVSFAAIAADAGIAVGMSKEALDIMHKDLSSDAGFSISWPRFIMSAMGPGKDLDAINRAAINVISAKTSILHTKGPIALGEWSRQVMVDSTTEAVWGPHNPYHDAGVARAWKTFEAGFLILSVFPGLRFLFPKLIQARELVVSAMTDYINSGGHEVASGLVRKRYEHHKGFGLTDQDIARGELGNTFAVLGNTVPCSFWVIWHIFSDDEVLQAVREELLSLVHTKYDVNSIDLSSMHETCPTLMSTFQEVLRYRAVNPGPRVLLEDVYLENMLLKKGSMLMIPAPVQHSSVTAWGEDAGAFNYRRFMKPNQGGTKFNRVAFRAFGGGHQLCPGRHFATTEIMALAAIMALQFDVVPTSGWIEPTYNKSPLQAGFPIPDQDIQVELRLRDPSKTWNVTFTGGSRMGVVAEDVE</sequence>
<dbReference type="GO" id="GO:0020037">
    <property type="term" value="F:heme binding"/>
    <property type="evidence" value="ECO:0007669"/>
    <property type="project" value="InterPro"/>
</dbReference>
<name>A0A8K0T3C8_9HYPO</name>
<keyword evidence="9" id="KW-1185">Reference proteome</keyword>
<dbReference type="OrthoDB" id="1470350at2759"/>
<dbReference type="GO" id="GO:0004497">
    <property type="term" value="F:monooxygenase activity"/>
    <property type="evidence" value="ECO:0007669"/>
    <property type="project" value="UniProtKB-KW"/>
</dbReference>
<dbReference type="CDD" id="cd11040">
    <property type="entry name" value="CYP7_CYP8-like"/>
    <property type="match status" value="1"/>
</dbReference>
<keyword evidence="7" id="KW-0349">Heme</keyword>
<feature type="binding site" description="axial binding residue" evidence="7">
    <location>
        <position position="421"/>
    </location>
    <ligand>
        <name>heme</name>
        <dbReference type="ChEBI" id="CHEBI:30413"/>
    </ligand>
    <ligandPart>
        <name>Fe</name>
        <dbReference type="ChEBI" id="CHEBI:18248"/>
    </ligandPart>
</feature>
<dbReference type="GO" id="GO:0005506">
    <property type="term" value="F:iron ion binding"/>
    <property type="evidence" value="ECO:0007669"/>
    <property type="project" value="InterPro"/>
</dbReference>
<keyword evidence="5 7" id="KW-0408">Iron</keyword>
<dbReference type="PRINTS" id="PR00465">
    <property type="entry name" value="EP450IV"/>
</dbReference>
<dbReference type="Pfam" id="PF00067">
    <property type="entry name" value="p450"/>
    <property type="match status" value="1"/>
</dbReference>
<evidence type="ECO:0000256" key="1">
    <source>
        <dbReference type="ARBA" id="ARBA00001971"/>
    </source>
</evidence>
<dbReference type="InterPro" id="IPR053007">
    <property type="entry name" value="CYP450_monoxygenase_sec-met"/>
</dbReference>
<evidence type="ECO:0000313" key="8">
    <source>
        <dbReference type="EMBL" id="KAH7329689.1"/>
    </source>
</evidence>
<protein>
    <submittedName>
        <fullName evidence="8">Cytochrome P450</fullName>
    </submittedName>
</protein>
<reference evidence="8" key="1">
    <citation type="journal article" date="2021" name="Nat. Commun.">
        <title>Genetic determinants of endophytism in the Arabidopsis root mycobiome.</title>
        <authorList>
            <person name="Mesny F."/>
            <person name="Miyauchi S."/>
            <person name="Thiergart T."/>
            <person name="Pickel B."/>
            <person name="Atanasova L."/>
            <person name="Karlsson M."/>
            <person name="Huettel B."/>
            <person name="Barry K.W."/>
            <person name="Haridas S."/>
            <person name="Chen C."/>
            <person name="Bauer D."/>
            <person name="Andreopoulos W."/>
            <person name="Pangilinan J."/>
            <person name="LaButti K."/>
            <person name="Riley R."/>
            <person name="Lipzen A."/>
            <person name="Clum A."/>
            <person name="Drula E."/>
            <person name="Henrissat B."/>
            <person name="Kohler A."/>
            <person name="Grigoriev I.V."/>
            <person name="Martin F.M."/>
            <person name="Hacquard S."/>
        </authorList>
    </citation>
    <scope>NUCLEOTIDE SEQUENCE</scope>
    <source>
        <strain evidence="8">MPI-CAGE-CH-0235</strain>
    </source>
</reference>
<comment type="cofactor">
    <cofactor evidence="1 7">
        <name>heme</name>
        <dbReference type="ChEBI" id="CHEBI:30413"/>
    </cofactor>
</comment>
<dbReference type="EMBL" id="JAGPNK010000001">
    <property type="protein sequence ID" value="KAH7329689.1"/>
    <property type="molecule type" value="Genomic_DNA"/>
</dbReference>
<proteinExistence type="inferred from homology"/>
<keyword evidence="6" id="KW-0503">Monooxygenase</keyword>
<dbReference type="Proteomes" id="UP000813444">
    <property type="component" value="Unassembled WGS sequence"/>
</dbReference>
<evidence type="ECO:0000313" key="9">
    <source>
        <dbReference type="Proteomes" id="UP000813444"/>
    </source>
</evidence>
<dbReference type="InterPro" id="IPR036396">
    <property type="entry name" value="Cyt_P450_sf"/>
</dbReference>
<dbReference type="SUPFAM" id="SSF48264">
    <property type="entry name" value="Cytochrome P450"/>
    <property type="match status" value="1"/>
</dbReference>
<accession>A0A8K0T3C8</accession>
<dbReference type="InterPro" id="IPR002403">
    <property type="entry name" value="Cyt_P450_E_grp-IV"/>
</dbReference>
<dbReference type="GO" id="GO:0016705">
    <property type="term" value="F:oxidoreductase activity, acting on paired donors, with incorporation or reduction of molecular oxygen"/>
    <property type="evidence" value="ECO:0007669"/>
    <property type="project" value="InterPro"/>
</dbReference>
<gene>
    <name evidence="8" type="ORF">B0I35DRAFT_474257</name>
</gene>
<dbReference type="PANTHER" id="PTHR47582">
    <property type="entry name" value="P450, PUTATIVE (EUROFUNG)-RELATED"/>
    <property type="match status" value="1"/>
</dbReference>
<comment type="pathway">
    <text evidence="2">Mycotoxin biosynthesis.</text>
</comment>
<evidence type="ECO:0000256" key="6">
    <source>
        <dbReference type="ARBA" id="ARBA00023033"/>
    </source>
</evidence>
<evidence type="ECO:0000256" key="3">
    <source>
        <dbReference type="ARBA" id="ARBA00010617"/>
    </source>
</evidence>
<dbReference type="PANTHER" id="PTHR47582:SF1">
    <property type="entry name" value="P450, PUTATIVE (EUROFUNG)-RELATED"/>
    <property type="match status" value="1"/>
</dbReference>